<evidence type="ECO:0000256" key="1">
    <source>
        <dbReference type="ARBA" id="ARBA00022574"/>
    </source>
</evidence>
<dbReference type="PANTHER" id="PTHR19848">
    <property type="entry name" value="WD40 REPEAT PROTEIN"/>
    <property type="match status" value="1"/>
</dbReference>
<dbReference type="AlphaFoldDB" id="B8HT49"/>
<dbReference type="Gene3D" id="2.130.10.10">
    <property type="entry name" value="YVTN repeat-like/Quinoprotein amine dehydrogenase"/>
    <property type="match status" value="2"/>
</dbReference>
<dbReference type="InterPro" id="IPR015943">
    <property type="entry name" value="WD40/YVTN_repeat-like_dom_sf"/>
</dbReference>
<proteinExistence type="predicted"/>
<evidence type="ECO:0000256" key="2">
    <source>
        <dbReference type="ARBA" id="ARBA00022737"/>
    </source>
</evidence>
<name>B8HT49_CYAP4</name>
<dbReference type="PROSITE" id="PS00678">
    <property type="entry name" value="WD_REPEATS_1"/>
    <property type="match status" value="1"/>
</dbReference>
<feature type="repeat" description="WD" evidence="3">
    <location>
        <begin position="67"/>
        <end position="93"/>
    </location>
</feature>
<dbReference type="PANTHER" id="PTHR19848:SF8">
    <property type="entry name" value="F-BOX AND WD REPEAT DOMAIN CONTAINING 7"/>
    <property type="match status" value="1"/>
</dbReference>
<evidence type="ECO:0000256" key="3">
    <source>
        <dbReference type="PROSITE-ProRule" id="PRU00221"/>
    </source>
</evidence>
<evidence type="ECO:0000313" key="4">
    <source>
        <dbReference type="EMBL" id="ACL44275.1"/>
    </source>
</evidence>
<organism evidence="4">
    <name type="scientific">Cyanothece sp. (strain PCC 7425 / ATCC 29141)</name>
    <dbReference type="NCBI Taxonomy" id="395961"/>
    <lineage>
        <taxon>Bacteria</taxon>
        <taxon>Bacillati</taxon>
        <taxon>Cyanobacteriota</taxon>
        <taxon>Cyanophyceae</taxon>
        <taxon>Gomontiellales</taxon>
        <taxon>Cyanothecaceae</taxon>
        <taxon>Cyanothece</taxon>
    </lineage>
</organism>
<dbReference type="PROSITE" id="PS50082">
    <property type="entry name" value="WD_REPEATS_2"/>
    <property type="match status" value="1"/>
</dbReference>
<dbReference type="eggNOG" id="COG2319">
    <property type="taxonomic scope" value="Bacteria"/>
</dbReference>
<protein>
    <submittedName>
        <fullName evidence="4">WD-40 repeat protein</fullName>
    </submittedName>
</protein>
<sequence length="365" mass="39681">MPKPKMKLSRIGLQHCWRGSVHDYVRAIVWSPTGQTLAIASAAGEVVLWTGTDQSLFYLQTAGQLAIDALGFSADGQFLAAGGQDGQVRIWEMTALTSKPLLAFNYAPAWVERLAWHPHRPLLAFSLGKYVQVWDLEQQALVTTLNFANSSVLGLSWQRGGNGLGVAGYGGIKLWDSRDWDEDPYHLEIGSATIAIAWSPDGCYLAAGNMDRTITVIEWDADAVQSQRLLPWVMRGFPGKVRHLAWSEGRHGRDFLLAAASSEGIVVWERHPDPTIGWSGQVLQHHQDVVQGIGFQPQTTLLASVAADGLGLWQRANQLACSHSEGEARLSALAWQPQGQWLATGGEGGELSIYGLTTTGQGFGS</sequence>
<dbReference type="InterPro" id="IPR019775">
    <property type="entry name" value="WD40_repeat_CS"/>
</dbReference>
<dbReference type="InterPro" id="IPR001680">
    <property type="entry name" value="WD40_rpt"/>
</dbReference>
<dbReference type="InterPro" id="IPR036322">
    <property type="entry name" value="WD40_repeat_dom_sf"/>
</dbReference>
<gene>
    <name evidence="4" type="ordered locus">Cyan7425_1908</name>
</gene>
<dbReference type="STRING" id="395961.Cyan7425_1908"/>
<dbReference type="SMART" id="SM00320">
    <property type="entry name" value="WD40"/>
    <property type="match status" value="8"/>
</dbReference>
<dbReference type="KEGG" id="cyn:Cyan7425_1908"/>
<dbReference type="Pfam" id="PF00400">
    <property type="entry name" value="WD40"/>
    <property type="match status" value="4"/>
</dbReference>
<dbReference type="HOGENOM" id="CLU_067065_0_0_3"/>
<keyword evidence="1 3" id="KW-0853">WD repeat</keyword>
<keyword evidence="2" id="KW-0677">Repeat</keyword>
<dbReference type="SUPFAM" id="SSF50978">
    <property type="entry name" value="WD40 repeat-like"/>
    <property type="match status" value="1"/>
</dbReference>
<reference evidence="4" key="1">
    <citation type="submission" date="2009-01" db="EMBL/GenBank/DDBJ databases">
        <title>Complete sequence of chromosome Cyanothece sp. PCC 7425.</title>
        <authorList>
            <consortium name="US DOE Joint Genome Institute"/>
            <person name="Lucas S."/>
            <person name="Copeland A."/>
            <person name="Lapidus A."/>
            <person name="Glavina del Rio T."/>
            <person name="Dalin E."/>
            <person name="Tice H."/>
            <person name="Bruce D."/>
            <person name="Goodwin L."/>
            <person name="Pitluck S."/>
            <person name="Sims D."/>
            <person name="Meineke L."/>
            <person name="Brettin T."/>
            <person name="Detter J.C."/>
            <person name="Han C."/>
            <person name="Larimer F."/>
            <person name="Land M."/>
            <person name="Hauser L."/>
            <person name="Kyrpides N."/>
            <person name="Ovchinnikova G."/>
            <person name="Liberton M."/>
            <person name="Stoeckel J."/>
            <person name="Banerjee A."/>
            <person name="Singh A."/>
            <person name="Page L."/>
            <person name="Sato H."/>
            <person name="Zhao L."/>
            <person name="Sherman L."/>
            <person name="Pakrasi H."/>
            <person name="Richardson P."/>
        </authorList>
    </citation>
    <scope>NUCLEOTIDE SEQUENCE</scope>
    <source>
        <strain evidence="4">PCC 7425</strain>
    </source>
</reference>
<dbReference type="EMBL" id="CP001344">
    <property type="protein sequence ID" value="ACL44275.1"/>
    <property type="molecule type" value="Genomic_DNA"/>
</dbReference>
<dbReference type="PROSITE" id="PS50294">
    <property type="entry name" value="WD_REPEATS_REGION"/>
    <property type="match status" value="1"/>
</dbReference>
<accession>B8HT49</accession>